<accession>A0A6G9CWU2</accession>
<evidence type="ECO:0000313" key="1">
    <source>
        <dbReference type="EMBL" id="QIP41457.1"/>
    </source>
</evidence>
<sequence length="34" mass="3800">MTLTAEPVNSVVSHDDTAGVFDRADYLRDYPTSR</sequence>
<dbReference type="EMBL" id="CP050124">
    <property type="protein sequence ID" value="QIP41457.1"/>
    <property type="molecule type" value="Genomic_DNA"/>
</dbReference>
<name>A0A6G9CWU2_RHOER</name>
<organism evidence="1 2">
    <name type="scientific">Rhodococcus erythropolis</name>
    <name type="common">Arthrobacter picolinophilus</name>
    <dbReference type="NCBI Taxonomy" id="1833"/>
    <lineage>
        <taxon>Bacteria</taxon>
        <taxon>Bacillati</taxon>
        <taxon>Actinomycetota</taxon>
        <taxon>Actinomycetes</taxon>
        <taxon>Mycobacteriales</taxon>
        <taxon>Nocardiaceae</taxon>
        <taxon>Rhodococcus</taxon>
        <taxon>Rhodococcus erythropolis group</taxon>
    </lineage>
</organism>
<reference evidence="1 2" key="1">
    <citation type="submission" date="2020-03" db="EMBL/GenBank/DDBJ databases">
        <title>Screen low temperature-resistant strains for efficient degradation of petroleum hydrocarbons under the low temperature.</title>
        <authorList>
            <person name="Wang Y."/>
            <person name="Chen J."/>
        </authorList>
    </citation>
    <scope>NUCLEOTIDE SEQUENCE [LARGE SCALE GENOMIC DNA]</scope>
    <source>
        <strain evidence="1 2">KB1</strain>
    </source>
</reference>
<evidence type="ECO:0000313" key="2">
    <source>
        <dbReference type="Proteomes" id="UP000502345"/>
    </source>
</evidence>
<proteinExistence type="predicted"/>
<dbReference type="AlphaFoldDB" id="A0A6G9CWU2"/>
<dbReference type="Proteomes" id="UP000502345">
    <property type="component" value="Chromosome"/>
</dbReference>
<protein>
    <submittedName>
        <fullName evidence="1">Uncharacterized protein</fullName>
    </submittedName>
</protein>
<gene>
    <name evidence="1" type="ORF">G9444_4213</name>
</gene>